<sequence length="163" mass="18299">MLTQKGLPKGVSTAIKLLHKQFQLCSLSTGSDSFLFYLLRRVLVLVEVEEVGRFPDVRDTLRSNYDLNLLVGEFALPGEFFQLSPGVSTAIELLHKQFQLCSLSTGSDSFLSKLLRRVVPVEVEEVETLQQQPGIPPYRSIDPRNLQAVHVWRGALCTSIWAL</sequence>
<protein>
    <submittedName>
        <fullName evidence="2">SPATA6 domain-containing protein</fullName>
    </submittedName>
</protein>
<evidence type="ECO:0000313" key="1">
    <source>
        <dbReference type="Proteomes" id="UP000095287"/>
    </source>
</evidence>
<proteinExistence type="predicted"/>
<dbReference type="WBParaSite" id="L893_g26320.t1">
    <property type="protein sequence ID" value="L893_g26320.t1"/>
    <property type="gene ID" value="L893_g26320"/>
</dbReference>
<organism evidence="1 2">
    <name type="scientific">Steinernema glaseri</name>
    <dbReference type="NCBI Taxonomy" id="37863"/>
    <lineage>
        <taxon>Eukaryota</taxon>
        <taxon>Metazoa</taxon>
        <taxon>Ecdysozoa</taxon>
        <taxon>Nematoda</taxon>
        <taxon>Chromadorea</taxon>
        <taxon>Rhabditida</taxon>
        <taxon>Tylenchina</taxon>
        <taxon>Panagrolaimomorpha</taxon>
        <taxon>Strongyloidoidea</taxon>
        <taxon>Steinernematidae</taxon>
        <taxon>Steinernema</taxon>
    </lineage>
</organism>
<accession>A0A1I7ZGY4</accession>
<dbReference type="AlphaFoldDB" id="A0A1I7ZGY4"/>
<dbReference type="Proteomes" id="UP000095287">
    <property type="component" value="Unplaced"/>
</dbReference>
<evidence type="ECO:0000313" key="2">
    <source>
        <dbReference type="WBParaSite" id="L893_g26320.t1"/>
    </source>
</evidence>
<keyword evidence="1" id="KW-1185">Reference proteome</keyword>
<name>A0A1I7ZGY4_9BILA</name>
<reference evidence="2" key="1">
    <citation type="submission" date="2016-11" db="UniProtKB">
        <authorList>
            <consortium name="WormBaseParasite"/>
        </authorList>
    </citation>
    <scope>IDENTIFICATION</scope>
</reference>